<accession>A0ABR1VIL1</accession>
<reference evidence="2 3" key="1">
    <citation type="submission" date="2023-01" db="EMBL/GenBank/DDBJ databases">
        <title>Analysis of 21 Apiospora genomes using comparative genomics revels a genus with tremendous synthesis potential of carbohydrate active enzymes and secondary metabolites.</title>
        <authorList>
            <person name="Sorensen T."/>
        </authorList>
    </citation>
    <scope>NUCLEOTIDE SEQUENCE [LARGE SCALE GENOMIC DNA]</scope>
    <source>
        <strain evidence="2 3">CBS 114990</strain>
    </source>
</reference>
<name>A0ABR1VIL1_9PEZI</name>
<keyword evidence="3" id="KW-1185">Reference proteome</keyword>
<proteinExistence type="predicted"/>
<feature type="compositionally biased region" description="Polar residues" evidence="1">
    <location>
        <begin position="32"/>
        <end position="43"/>
    </location>
</feature>
<evidence type="ECO:0000313" key="3">
    <source>
        <dbReference type="Proteomes" id="UP001433268"/>
    </source>
</evidence>
<evidence type="ECO:0000256" key="1">
    <source>
        <dbReference type="SAM" id="MobiDB-lite"/>
    </source>
</evidence>
<gene>
    <name evidence="2" type="ORF">PG997_011286</name>
</gene>
<dbReference type="Proteomes" id="UP001433268">
    <property type="component" value="Unassembled WGS sequence"/>
</dbReference>
<comment type="caution">
    <text evidence="2">The sequence shown here is derived from an EMBL/GenBank/DDBJ whole genome shotgun (WGS) entry which is preliminary data.</text>
</comment>
<dbReference type="GeneID" id="92048661"/>
<feature type="region of interest" description="Disordered" evidence="1">
    <location>
        <begin position="22"/>
        <end position="66"/>
    </location>
</feature>
<dbReference type="RefSeq" id="XP_066664891.1">
    <property type="nucleotide sequence ID" value="XM_066815601.1"/>
</dbReference>
<organism evidence="2 3">
    <name type="scientific">Apiospora hydei</name>
    <dbReference type="NCBI Taxonomy" id="1337664"/>
    <lineage>
        <taxon>Eukaryota</taxon>
        <taxon>Fungi</taxon>
        <taxon>Dikarya</taxon>
        <taxon>Ascomycota</taxon>
        <taxon>Pezizomycotina</taxon>
        <taxon>Sordariomycetes</taxon>
        <taxon>Xylariomycetidae</taxon>
        <taxon>Amphisphaeriales</taxon>
        <taxon>Apiosporaceae</taxon>
        <taxon>Apiospora</taxon>
    </lineage>
</organism>
<evidence type="ECO:0000313" key="2">
    <source>
        <dbReference type="EMBL" id="KAK8071083.1"/>
    </source>
</evidence>
<protein>
    <submittedName>
        <fullName evidence="2">Uncharacterized protein</fullName>
    </submittedName>
</protein>
<sequence>MCPLIASRLLFLGDDDDELGAQGQVGKGTDSGILTQKGTTGNGPCQILPEGQTSATTHDPDLARLD</sequence>
<dbReference type="EMBL" id="JAQQWN010000008">
    <property type="protein sequence ID" value="KAK8071083.1"/>
    <property type="molecule type" value="Genomic_DNA"/>
</dbReference>